<proteinExistence type="predicted"/>
<dbReference type="PROSITE" id="PS01284">
    <property type="entry name" value="TNASE_2"/>
    <property type="match status" value="1"/>
</dbReference>
<dbReference type="InterPro" id="IPR016071">
    <property type="entry name" value="Staphylococal_nuclease_OB-fold"/>
</dbReference>
<dbReference type="SUPFAM" id="SSF50199">
    <property type="entry name" value="Staphylococcal nuclease"/>
    <property type="match status" value="1"/>
</dbReference>
<dbReference type="GO" id="GO:0004518">
    <property type="term" value="F:nuclease activity"/>
    <property type="evidence" value="ECO:0007669"/>
    <property type="project" value="InterPro"/>
</dbReference>
<accession>A0A6J5NCX3</accession>
<dbReference type="SMART" id="SM00318">
    <property type="entry name" value="SNc"/>
    <property type="match status" value="1"/>
</dbReference>
<dbReference type="InterPro" id="IPR035437">
    <property type="entry name" value="SNase_OB-fold_sf"/>
</dbReference>
<organism evidence="2">
    <name type="scientific">uncultured Caudovirales phage</name>
    <dbReference type="NCBI Taxonomy" id="2100421"/>
    <lineage>
        <taxon>Viruses</taxon>
        <taxon>Duplodnaviria</taxon>
        <taxon>Heunggongvirae</taxon>
        <taxon>Uroviricota</taxon>
        <taxon>Caudoviricetes</taxon>
        <taxon>Peduoviridae</taxon>
        <taxon>Maltschvirus</taxon>
        <taxon>Maltschvirus maltsch</taxon>
    </lineage>
</organism>
<evidence type="ECO:0000259" key="1">
    <source>
        <dbReference type="PROSITE" id="PS50830"/>
    </source>
</evidence>
<dbReference type="GO" id="GO:0003676">
    <property type="term" value="F:nucleic acid binding"/>
    <property type="evidence" value="ECO:0007669"/>
    <property type="project" value="InterPro"/>
</dbReference>
<reference evidence="2" key="1">
    <citation type="submission" date="2020-04" db="EMBL/GenBank/DDBJ databases">
        <authorList>
            <person name="Chiriac C."/>
            <person name="Salcher M."/>
            <person name="Ghai R."/>
            <person name="Kavagutti S V."/>
        </authorList>
    </citation>
    <scope>NUCLEOTIDE SEQUENCE</scope>
</reference>
<evidence type="ECO:0000313" key="2">
    <source>
        <dbReference type="EMBL" id="CAB4156687.1"/>
    </source>
</evidence>
<feature type="domain" description="TNase-like" evidence="1">
    <location>
        <begin position="9"/>
        <end position="134"/>
    </location>
</feature>
<dbReference type="EMBL" id="LR796639">
    <property type="protein sequence ID" value="CAB4156687.1"/>
    <property type="molecule type" value="Genomic_DNA"/>
</dbReference>
<dbReference type="Pfam" id="PF00565">
    <property type="entry name" value="SNase"/>
    <property type="match status" value="1"/>
</dbReference>
<dbReference type="InterPro" id="IPR002071">
    <property type="entry name" value="Thermonucl_AS"/>
</dbReference>
<sequence length="134" mass="15552">MSERFWYGATVLKVIDGDTVELMIDLGFNVHHKIRVRLYGVNTPESRTKDLAEKEMGLKAKKFTEDWLTNHKWVYVNTIPDKNDKYGRVLARIYSSDEVEAPTTACLNKDIVQSGYAREYYGVGDKTWAEFKHK</sequence>
<gene>
    <name evidence="2" type="ORF">UFOVP658_107</name>
</gene>
<name>A0A6J5NCX3_9CAUD</name>
<dbReference type="PROSITE" id="PS50830">
    <property type="entry name" value="TNASE_3"/>
    <property type="match status" value="1"/>
</dbReference>
<protein>
    <submittedName>
        <fullName evidence="2">COG1525 Micrococcal nuclease (Thermonuclease) homologs</fullName>
    </submittedName>
</protein>
<dbReference type="Gene3D" id="2.40.50.90">
    <property type="match status" value="1"/>
</dbReference>